<keyword evidence="1" id="KW-0732">Signal</keyword>
<proteinExistence type="predicted"/>
<comment type="caution">
    <text evidence="2">The sequence shown here is derived from an EMBL/GenBank/DDBJ whole genome shotgun (WGS) entry which is preliminary data.</text>
</comment>
<feature type="chain" id="PRO_5018299338" description="Rap1a immunity protein domain-containing protein" evidence="1">
    <location>
        <begin position="22"/>
        <end position="121"/>
    </location>
</feature>
<dbReference type="EMBL" id="RPOK01000002">
    <property type="protein sequence ID" value="RPJ67428.1"/>
    <property type="molecule type" value="Genomic_DNA"/>
</dbReference>
<dbReference type="RefSeq" id="WP_124027328.1">
    <property type="nucleotide sequence ID" value="NZ_JBHRSN010000015.1"/>
</dbReference>
<reference evidence="2 3" key="1">
    <citation type="submission" date="2018-11" db="EMBL/GenBank/DDBJ databases">
        <authorList>
            <person name="Ye M.-Q."/>
            <person name="Du Z.-J."/>
        </authorList>
    </citation>
    <scope>NUCLEOTIDE SEQUENCE [LARGE SCALE GENOMIC DNA]</scope>
    <source>
        <strain evidence="2 3">U0105</strain>
    </source>
</reference>
<evidence type="ECO:0000313" key="2">
    <source>
        <dbReference type="EMBL" id="RPJ67428.1"/>
    </source>
</evidence>
<dbReference type="Proteomes" id="UP000275281">
    <property type="component" value="Unassembled WGS sequence"/>
</dbReference>
<dbReference type="AlphaFoldDB" id="A0A3N5ZC76"/>
<organism evidence="2 3">
    <name type="scientific">Alteromonas sediminis</name>
    <dbReference type="NCBI Taxonomy" id="2259342"/>
    <lineage>
        <taxon>Bacteria</taxon>
        <taxon>Pseudomonadati</taxon>
        <taxon>Pseudomonadota</taxon>
        <taxon>Gammaproteobacteria</taxon>
        <taxon>Alteromonadales</taxon>
        <taxon>Alteromonadaceae</taxon>
        <taxon>Alteromonas/Salinimonas group</taxon>
        <taxon>Alteromonas</taxon>
    </lineage>
</organism>
<evidence type="ECO:0008006" key="4">
    <source>
        <dbReference type="Google" id="ProtNLM"/>
    </source>
</evidence>
<accession>A0A3N5ZC76</accession>
<feature type="signal peptide" evidence="1">
    <location>
        <begin position="1"/>
        <end position="21"/>
    </location>
</feature>
<dbReference type="OrthoDB" id="5737022at2"/>
<gene>
    <name evidence="2" type="ORF">DRW07_07865</name>
</gene>
<name>A0A3N5ZC76_9ALTE</name>
<protein>
    <recommendedName>
        <fullName evidence="4">Rap1a immunity protein domain-containing protein</fullName>
    </recommendedName>
</protein>
<keyword evidence="3" id="KW-1185">Reference proteome</keyword>
<evidence type="ECO:0000256" key="1">
    <source>
        <dbReference type="SAM" id="SignalP"/>
    </source>
</evidence>
<sequence>MIKRFRLLTLFFSFLAMQSHAAGIGINDILKGMENNPAMHDDFKIVISGIALGLMAANMKAEKNGVKIWCLSDSQEGSVSTNSETLFRKMLEVKGDKYQQNNTHLAIIMLDAFDYHYGCKR</sequence>
<evidence type="ECO:0000313" key="3">
    <source>
        <dbReference type="Proteomes" id="UP000275281"/>
    </source>
</evidence>